<dbReference type="PANTHER" id="PTHR47481:SF31">
    <property type="entry name" value="OS01G0873500 PROTEIN"/>
    <property type="match status" value="1"/>
</dbReference>
<dbReference type="PANTHER" id="PTHR47481">
    <property type="match status" value="1"/>
</dbReference>
<proteinExistence type="predicted"/>
<dbReference type="Proteomes" id="UP000479710">
    <property type="component" value="Unassembled WGS sequence"/>
</dbReference>
<accession>A0A6G1EMA8</accession>
<dbReference type="OrthoDB" id="694440at2759"/>
<dbReference type="AlphaFoldDB" id="A0A6G1EMA8"/>
<dbReference type="EMBL" id="SPHZ02000003">
    <property type="protein sequence ID" value="KAF0925753.1"/>
    <property type="molecule type" value="Genomic_DNA"/>
</dbReference>
<dbReference type="Pfam" id="PF14244">
    <property type="entry name" value="Retrotran_gag_3"/>
    <property type="match status" value="1"/>
</dbReference>
<feature type="domain" description="Retrotransposon Copia-like N-terminal" evidence="1">
    <location>
        <begin position="2"/>
        <end position="38"/>
    </location>
</feature>
<evidence type="ECO:0000313" key="3">
    <source>
        <dbReference type="Proteomes" id="UP000479710"/>
    </source>
</evidence>
<organism evidence="2 3">
    <name type="scientific">Oryza meyeriana var. granulata</name>
    <dbReference type="NCBI Taxonomy" id="110450"/>
    <lineage>
        <taxon>Eukaryota</taxon>
        <taxon>Viridiplantae</taxon>
        <taxon>Streptophyta</taxon>
        <taxon>Embryophyta</taxon>
        <taxon>Tracheophyta</taxon>
        <taxon>Spermatophyta</taxon>
        <taxon>Magnoliopsida</taxon>
        <taxon>Liliopsida</taxon>
        <taxon>Poales</taxon>
        <taxon>Poaceae</taxon>
        <taxon>BOP clade</taxon>
        <taxon>Oryzoideae</taxon>
        <taxon>Oryzeae</taxon>
        <taxon>Oryzinae</taxon>
        <taxon>Oryza</taxon>
        <taxon>Oryza meyeriana</taxon>
    </lineage>
</organism>
<comment type="caution">
    <text evidence="2">The sequence shown here is derived from an EMBL/GenBank/DDBJ whole genome shotgun (WGS) entry which is preliminary data.</text>
</comment>
<name>A0A6G1EMA8_9ORYZ</name>
<evidence type="ECO:0000259" key="1">
    <source>
        <dbReference type="Pfam" id="PF14244"/>
    </source>
</evidence>
<dbReference type="InterPro" id="IPR029472">
    <property type="entry name" value="Copia-like_N"/>
</dbReference>
<protein>
    <recommendedName>
        <fullName evidence="1">Retrotransposon Copia-like N-terminal domain-containing protein</fullName>
    </recommendedName>
</protein>
<evidence type="ECO:0000313" key="2">
    <source>
        <dbReference type="EMBL" id="KAF0925753.1"/>
    </source>
</evidence>
<keyword evidence="3" id="KW-1185">Reference proteome</keyword>
<gene>
    <name evidence="2" type="ORF">E2562_017310</name>
</gene>
<sequence length="95" mass="10592">MISVKLTQENYLLWSTQILPYLRSQGLIGYVDGSLPAPSQTITVEPTEDSARRITVNPEYTYWYHKDQLVLSAILSSITEDILSTMVGVTTARAA</sequence>
<reference evidence="2 3" key="1">
    <citation type="submission" date="2019-11" db="EMBL/GenBank/DDBJ databases">
        <title>Whole genome sequence of Oryza granulata.</title>
        <authorList>
            <person name="Li W."/>
        </authorList>
    </citation>
    <scope>NUCLEOTIDE SEQUENCE [LARGE SCALE GENOMIC DNA]</scope>
    <source>
        <strain evidence="3">cv. Menghai</strain>
        <tissue evidence="2">Leaf</tissue>
    </source>
</reference>